<sequence length="116" mass="12912">MAQTAARAAIEKGGVDPVALEVGGHVFLTDIFLIVSGDSERQVRAIADAIDDAMVEKGIRPLRREGAAQGRWVLMDYDYCVVHVFNSEDREHYDLERLWADCPKVQLDLPEASLDL</sequence>
<dbReference type="GO" id="GO:0090071">
    <property type="term" value="P:negative regulation of ribosome biogenesis"/>
    <property type="evidence" value="ECO:0007669"/>
    <property type="project" value="UniProtKB-UniRule"/>
</dbReference>
<dbReference type="PANTHER" id="PTHR21043:SF0">
    <property type="entry name" value="MITOCHONDRIAL ASSEMBLY OF RIBOSOMAL LARGE SUBUNIT PROTEIN 1"/>
    <property type="match status" value="1"/>
</dbReference>
<evidence type="ECO:0000256" key="1">
    <source>
        <dbReference type="ARBA" id="ARBA00010574"/>
    </source>
</evidence>
<keyword evidence="4" id="KW-1185">Reference proteome</keyword>
<dbReference type="STRING" id="156892.BM477_03090"/>
<dbReference type="SUPFAM" id="SSF81301">
    <property type="entry name" value="Nucleotidyltransferase"/>
    <property type="match status" value="1"/>
</dbReference>
<comment type="similarity">
    <text evidence="1 2">Belongs to the Iojap/RsfS family.</text>
</comment>
<dbReference type="Pfam" id="PF02410">
    <property type="entry name" value="RsfS"/>
    <property type="match status" value="1"/>
</dbReference>
<dbReference type="NCBIfam" id="TIGR00090">
    <property type="entry name" value="rsfS_iojap_ybeB"/>
    <property type="match status" value="1"/>
</dbReference>
<dbReference type="HAMAP" id="MF_01477">
    <property type="entry name" value="Iojap_RsfS"/>
    <property type="match status" value="1"/>
</dbReference>
<organism evidence="3 4">
    <name type="scientific">Boudabousia marimammalium</name>
    <dbReference type="NCBI Taxonomy" id="156892"/>
    <lineage>
        <taxon>Bacteria</taxon>
        <taxon>Bacillati</taxon>
        <taxon>Actinomycetota</taxon>
        <taxon>Actinomycetes</taxon>
        <taxon>Actinomycetales</taxon>
        <taxon>Actinomycetaceae</taxon>
        <taxon>Boudabousia</taxon>
    </lineage>
</organism>
<evidence type="ECO:0000313" key="3">
    <source>
        <dbReference type="EMBL" id="OKL50087.1"/>
    </source>
</evidence>
<comment type="caution">
    <text evidence="3">The sequence shown here is derived from an EMBL/GenBank/DDBJ whole genome shotgun (WGS) entry which is preliminary data.</text>
</comment>
<protein>
    <recommendedName>
        <fullName evidence="2">Ribosomal silencing factor RsfS</fullName>
    </recommendedName>
</protein>
<comment type="subunit">
    <text evidence="2">Interacts with ribosomal protein uL14 (rplN).</text>
</comment>
<dbReference type="Proteomes" id="UP000186465">
    <property type="component" value="Unassembled WGS sequence"/>
</dbReference>
<name>A0A1Q5PRA4_9ACTO</name>
<dbReference type="InterPro" id="IPR004394">
    <property type="entry name" value="Iojap/RsfS/C7orf30"/>
</dbReference>
<dbReference type="EMBL" id="MPDM01000003">
    <property type="protein sequence ID" value="OKL50087.1"/>
    <property type="molecule type" value="Genomic_DNA"/>
</dbReference>
<evidence type="ECO:0000256" key="2">
    <source>
        <dbReference type="HAMAP-Rule" id="MF_01477"/>
    </source>
</evidence>
<reference evidence="4" key="1">
    <citation type="submission" date="2016-11" db="EMBL/GenBank/DDBJ databases">
        <title>Actinomyces gypaetusis sp. nov. isolated from Gypaetus barbatus in Qinghai Tibet Plateau China.</title>
        <authorList>
            <person name="Meng X."/>
        </authorList>
    </citation>
    <scope>NUCLEOTIDE SEQUENCE [LARGE SCALE GENOMIC DNA]</scope>
    <source>
        <strain evidence="4">DSM 15383</strain>
    </source>
</reference>
<dbReference type="AlphaFoldDB" id="A0A1Q5PRA4"/>
<keyword evidence="2" id="KW-0810">Translation regulation</keyword>
<dbReference type="InterPro" id="IPR043519">
    <property type="entry name" value="NT_sf"/>
</dbReference>
<evidence type="ECO:0000313" key="4">
    <source>
        <dbReference type="Proteomes" id="UP000186465"/>
    </source>
</evidence>
<keyword evidence="2" id="KW-0963">Cytoplasm</keyword>
<dbReference type="GO" id="GO:0042256">
    <property type="term" value="P:cytosolic ribosome assembly"/>
    <property type="evidence" value="ECO:0007669"/>
    <property type="project" value="UniProtKB-UniRule"/>
</dbReference>
<comment type="subcellular location">
    <subcellularLocation>
        <location evidence="2">Cytoplasm</location>
    </subcellularLocation>
</comment>
<dbReference type="GO" id="GO:0017148">
    <property type="term" value="P:negative regulation of translation"/>
    <property type="evidence" value="ECO:0007669"/>
    <property type="project" value="UniProtKB-UniRule"/>
</dbReference>
<comment type="function">
    <text evidence="2">Functions as a ribosomal silencing factor. Interacts with ribosomal protein uL14 (rplN), blocking formation of intersubunit bridge B8. Prevents association of the 30S and 50S ribosomal subunits and the formation of functional ribosomes, thus repressing translation.</text>
</comment>
<dbReference type="GO" id="GO:0005737">
    <property type="term" value="C:cytoplasm"/>
    <property type="evidence" value="ECO:0007669"/>
    <property type="project" value="UniProtKB-SubCell"/>
</dbReference>
<keyword evidence="2" id="KW-0678">Repressor</keyword>
<proteinExistence type="inferred from homology"/>
<dbReference type="Gene3D" id="3.30.460.10">
    <property type="entry name" value="Beta Polymerase, domain 2"/>
    <property type="match status" value="1"/>
</dbReference>
<gene>
    <name evidence="2" type="primary">rsfS</name>
    <name evidence="3" type="ORF">BM477_03090</name>
</gene>
<dbReference type="GO" id="GO:0043023">
    <property type="term" value="F:ribosomal large subunit binding"/>
    <property type="evidence" value="ECO:0007669"/>
    <property type="project" value="TreeGrafter"/>
</dbReference>
<dbReference type="PANTHER" id="PTHR21043">
    <property type="entry name" value="IOJAP SUPERFAMILY ORTHOLOG"/>
    <property type="match status" value="1"/>
</dbReference>
<accession>A0A1Q5PRA4</accession>